<keyword evidence="3" id="KW-1185">Reference proteome</keyword>
<feature type="compositionally biased region" description="Polar residues" evidence="2">
    <location>
        <begin position="795"/>
        <end position="804"/>
    </location>
</feature>
<feature type="region of interest" description="Disordered" evidence="2">
    <location>
        <begin position="359"/>
        <end position="396"/>
    </location>
</feature>
<feature type="region of interest" description="Disordered" evidence="2">
    <location>
        <begin position="2885"/>
        <end position="2913"/>
    </location>
</feature>
<accession>A0A6J3K5J8</accession>
<feature type="region of interest" description="Disordered" evidence="2">
    <location>
        <begin position="828"/>
        <end position="882"/>
    </location>
</feature>
<feature type="compositionally biased region" description="Pro residues" evidence="2">
    <location>
        <begin position="588"/>
        <end position="597"/>
    </location>
</feature>
<dbReference type="GeneID" id="117232559"/>
<organism evidence="3 4">
    <name type="scientific">Bombus vosnesenskii</name>
    <dbReference type="NCBI Taxonomy" id="207650"/>
    <lineage>
        <taxon>Eukaryota</taxon>
        <taxon>Metazoa</taxon>
        <taxon>Ecdysozoa</taxon>
        <taxon>Arthropoda</taxon>
        <taxon>Hexapoda</taxon>
        <taxon>Insecta</taxon>
        <taxon>Pterygota</taxon>
        <taxon>Neoptera</taxon>
        <taxon>Endopterygota</taxon>
        <taxon>Hymenoptera</taxon>
        <taxon>Apocrita</taxon>
        <taxon>Aculeata</taxon>
        <taxon>Apoidea</taxon>
        <taxon>Anthophila</taxon>
        <taxon>Apidae</taxon>
        <taxon>Bombus</taxon>
        <taxon>Pyrobombus</taxon>
    </lineage>
</organism>
<feature type="compositionally biased region" description="Polar residues" evidence="2">
    <location>
        <begin position="1033"/>
        <end position="1042"/>
    </location>
</feature>
<feature type="compositionally biased region" description="Basic and acidic residues" evidence="2">
    <location>
        <begin position="2081"/>
        <end position="2090"/>
    </location>
</feature>
<feature type="compositionally biased region" description="Polar residues" evidence="2">
    <location>
        <begin position="2885"/>
        <end position="2896"/>
    </location>
</feature>
<feature type="region of interest" description="Disordered" evidence="2">
    <location>
        <begin position="951"/>
        <end position="1005"/>
    </location>
</feature>
<feature type="compositionally biased region" description="Basic and acidic residues" evidence="2">
    <location>
        <begin position="1989"/>
        <end position="2025"/>
    </location>
</feature>
<keyword evidence="1" id="KW-0175">Coiled coil</keyword>
<reference evidence="4" key="1">
    <citation type="submission" date="2025-08" db="UniProtKB">
        <authorList>
            <consortium name="RefSeq"/>
        </authorList>
    </citation>
    <scope>IDENTIFICATION</scope>
    <source>
        <tissue evidence="4">Muscle</tissue>
    </source>
</reference>
<feature type="region of interest" description="Disordered" evidence="2">
    <location>
        <begin position="1426"/>
        <end position="1451"/>
    </location>
</feature>
<dbReference type="Proteomes" id="UP000504631">
    <property type="component" value="Unplaced"/>
</dbReference>
<feature type="region of interest" description="Disordered" evidence="2">
    <location>
        <begin position="1481"/>
        <end position="1506"/>
    </location>
</feature>
<feature type="compositionally biased region" description="Basic and acidic residues" evidence="2">
    <location>
        <begin position="1043"/>
        <end position="1056"/>
    </location>
</feature>
<dbReference type="RefSeq" id="XP_033347880.1">
    <property type="nucleotide sequence ID" value="XM_033491989.1"/>
</dbReference>
<dbReference type="InterPro" id="IPR001680">
    <property type="entry name" value="WD40_rpt"/>
</dbReference>
<proteinExistence type="predicted"/>
<feature type="compositionally biased region" description="Basic and acidic residues" evidence="2">
    <location>
        <begin position="1910"/>
        <end position="1928"/>
    </location>
</feature>
<feature type="compositionally biased region" description="Basic residues" evidence="2">
    <location>
        <begin position="870"/>
        <end position="881"/>
    </location>
</feature>
<feature type="region of interest" description="Disordered" evidence="2">
    <location>
        <begin position="581"/>
        <end position="625"/>
    </location>
</feature>
<feature type="region of interest" description="Disordered" evidence="2">
    <location>
        <begin position="1989"/>
        <end position="2090"/>
    </location>
</feature>
<dbReference type="GO" id="GO:0016020">
    <property type="term" value="C:membrane"/>
    <property type="evidence" value="ECO:0007669"/>
    <property type="project" value="TreeGrafter"/>
</dbReference>
<feature type="compositionally biased region" description="Polar residues" evidence="2">
    <location>
        <begin position="1895"/>
        <end position="1904"/>
    </location>
</feature>
<dbReference type="Gene3D" id="2.130.10.10">
    <property type="entry name" value="YVTN repeat-like/Quinoprotein amine dehydrogenase"/>
    <property type="match status" value="2"/>
</dbReference>
<feature type="region of interest" description="Disordered" evidence="2">
    <location>
        <begin position="2578"/>
        <end position="2602"/>
    </location>
</feature>
<dbReference type="GO" id="GO:0003723">
    <property type="term" value="F:RNA binding"/>
    <property type="evidence" value="ECO:0007669"/>
    <property type="project" value="InterPro"/>
</dbReference>
<feature type="compositionally biased region" description="Polar residues" evidence="2">
    <location>
        <begin position="958"/>
        <end position="967"/>
    </location>
</feature>
<sequence length="4198" mass="475982">MSSSGYRGRSFGPRGARTNGPANGFNVPRFPHPSFNHPRPPHRLPGPEKWIERPNFAPWQQNKNFHLQYRGNLQYRPNSRGRTIGGRGIVRFSGPGRPTSSQFHMGFIRNPIHTALLPQEELIEDKPVSVPQTPLLGSEEERQQKIAETADKLKKKLSSITEQEITNFLEDDLPILPNNGSEEKNTRNKIIPELRHEPPELNLTFTDLRDIGRIDCNNLKFGNVDSESNNEISISFEKKSTDNISTNNEITIIDEEESLIILDSYDKDDFKQSNMLLEDDKCHEQIHNELSDFKCNIENLQLQGNNITESLISSNSNNVNEKLLTLNLDENITNLLPTDSVNISLPERALDVNDVETSSISVSTTDDQNELKTDSPQNQNTVQVDIQDPNRDNTQDTNINIQHNNHTETKLLEDNQIQNNLQRNVSQEVIHQNLENVSDCSRKRSLNFLPPNEEIHSNSICDSTSSTYSNYEANKLNDDKKLNNPPVFQSKVFNIPPRLTPRIGGPRGHWVFQQNGKNSFFRGSQRLPFHGNRIPPPRHVKSFKATDLVPVGFDPRAPPPFTHNVPVLNHDCQHNSIALFSSNDLPPAFDPSEPPPNIRSKSGTEPSNKQESVQSMPSLDLKGQTPSTCQINLKVIQQSPTFDLRGPPPRISNVSVTNNEKIPEFNPQQPPPKIHKREETLQPPPIFDPRLSSQERSNLFVPLDASRSTTVPLNLMDTSPASDFNTGPIVPNFAQLPLINIPSRQPFISNVRMNFSSVISQTSSGQEIIREFPLPLPPMNVTEGLLPPPKEPSVGGNSNPNQSINMDDGLEDMQEAMEFAKQIMNLTEETNDKDKPTVSELPLTSSKIPIPIESTHRSLSVEKGNTSNTRKQKKNRNKKSRQNIVCGPELICEKQEDIKAIDEGQSVQNQSKNTENALLASDQIRPKVVFNLNSKTKKIHKPEEWHRTVINIPENREISQQSAIQNSNKERAHSRKHSSESNNNTNQNKNKQKEAKINKNADPQVIPIHEKSNYTCYRYKNYGDLEKLHAHSSNTTLTSSDIDIQKNQKSKKESEKKKVFTPEALWKKRVISRFLKMSKNDICNMVNNSSLRKFDIAMEHLVKERKSSLSLELRNMEDEKMKEYDRIEFMNQLNAMLDPSAVVGITDLPTEFIHHLSEVLQLDIPFDTELSESQNADIEEIKIINQNENLGVHSCEDVREESLKIPSTEYQDPQDEEHAEDKSIYSKEESIHYSLNTESNVNILQQDTNLSHRSLSNDREIENTHKKQQQPLFNEADLDDILFQVTERTKSLSNTSLPVEPEKSIDTGSGASLVQTITEASEYNTFSQIPNKTVADLDDIFSAGIARVKQLGKSNADIDHLRARKSNSEDRNTRHVSNHERYERWKRKEREDPDTFRNLTKEEWEAKYGLTNTLVASTIVRKNTSNSAENLSKDERNNRAPRYCSSDSPMRHLSISPLTREVSVHNLDRCISDPSEIEELQTAEISASSSETSSSNFSDSDEETVSPNVTKLLKVIKEKEKIAKQKSLNETIRDEVVAEIEKEWKEKSKHKERKSRKREKRKKDKKEKRKKEKRKKRKRNSYSGSSKSTEQTEGFRALTEDEIKKEVIVKEESMSSFEENASLNDTINNISVNRSTESLSKLQSLQTEEDCTVLPVTCETVSSQPKNKPTIVSVVTQPKTKAQLKQMPESNNAEQRQIMEKVTEFTKNNTVNVDNEKTKDPLEMNRDYEIATTSNNERIDGMLSMNISLHQTNIPLLTEESSPSIQSHSEAISDNNTTHIMSFATHSSLNLVLDTSTNNQSVDEKACTTSYSVENKSGGYKKIDIKAYKERALQRRLKELGALKEAPANSASLIRESHHSLPTDKSNVESLEAISEIKTEININKAQLADPRLTTVRSTSTPTSEDSDKEEAREKNNLEEEHQTMDVAQETKEAVISIQPKNINEKNETRCIDDSNIFKDSVKRMERKNDNKSLSKEIDKQEFDEFPNRKKLKLQSEKKSKKPISDVDSSKFKNIRSEGSKELKLKKEKAKKSCEKKKKSSKLNESKSIEENPVEKHSHKKTPDGNKKVPVVSSHAADQSEVEKTSSHNIHENLPKLQTVETCSGNAEVIIDSKTLQKEVNTHSVVRRNNQVLTDSNKETVSINENVALQDNEIIISNQQVLNEEMARTQDQNLISSENVKKDGESNKEMGEHTTKVNEVSMFAESMSAVSLNKEKDICNDMSSVGSTSVGHVQPIRTEKCMTSTPPLVSNYIGEESHSLSEQIDVDIEKYSHTINIEHLQDSKAAGNSTLDTRIHSEAIVKNDDINAETNDVEEQDRTMSRLSQKLKTLYGYSKVRGKNEVKSPDSRSSPFKGFLADTTDNDICQVTLLYHTKMNNANIEENTINEYKDSNQCLQTCFNDKPIIVSKEEEKDGDEDSSKKMDEENEIFSISNLANEQQNITEKTVDHSLNVKDNIKIDDTTLKIKDEDITTENDQTYDLSAQPKFLFLANIDNHHDTLDEDSQSFIVLDEYIDDTDEKSIKKLSSLDLDLEDCIARDADIFTTKSLQEQENLPSDIKSSSFNSIAFNELSEVFDKNNHDGKLNQTNVTSTRENEKSTTSEKTTAVFPSELFAAAEKTVNTTNLFFPVPPSNENLEANSKILKTTKPINSINSEISVEYPQNIINATSENISQKCATIEPSSITEIRIEERNEHCIDVSEDNLLHNVQSSCTTEPVVTPLESESSQNLNVPIKTARRKSIENFRNTASMPEANEEFLELREQQQVDNNLLDKQISVPCEISTSIDRNLSINCNEEYEARISNKLNQKDKNKTLNNIIDKSKRRYKKRKPTISKKIVKGALTSDTVKIKHPTMKEAVMARMIAIDVEIHKLMTEKMTLYQMLTSNTLPNDNNLQQNDVTHEDREVETPVIRPRTPSALMTQLLQNIEPNPVANQCANTSIGSLPTKDSPIQPNKSKTLYKHDHHAEKRGSCTSTCGSDDEEIAYHAEDTKSSKKRKRQSSERSVERSVKRSENKSDSQNVCTKDTQSTVTEKKQVNNAIKVTLKKINTKRTTIEQNSEQVSVNETIFQEDINKDISKSQETENIESVEPQILNEGTIEIKVPELNKENYLTKDCKEKHETSNKTSNDVDLVEKPMENKTPERSLIYSDDSTWDSLLQNPSTDDQKKSNTGLALLEETYKKEIAKMRRIRAEARRKKKRKLENLLQIVNTLTPDEEELPLSALYAKKLHQKKQLLDSFEQQTKQQTGDDPQLWKNVVEVINAVAENRTQDLYVESSEKRLTNCSEGVISAIPNPEVNPEFRDNKEKQIINSSLRNIKEVCIEPLIDVNISDNKNERNNVSKKDDLQMLSSKSQEFLNNEYFQQDLEISVSSKIVMNLSETCTDDTSMNIEANLVKSLVQQAVENDNVKINRSTSIKDSDSCLTESNSNNIRDGQNISNVLEYSEKAERKTNMETMESTLQNKLNNTDENIATQEPTNSQFVRTSEDTRNNYDASTESNNDKNIAIMDETTSKDKFGFKLENVNEANMQDSVVLHDEDNNVDNTVEEFDCVPQNERFISLKEHKESHKRKDIERFDKTACEENNNQNCASVSSFTENTEVLKSDEVLSKKSFKHKRGSSKTAVRRSSRYAEECVKRIKLEIDVTVPNTEQEEKNFRMQFPSTSPCEEVETILINSRRNRNIQKPIMNRKRRTPILPEIEVVAHELNSSNESLKGIKRHKKHTMSEMMNCVVRIVDCRHTILNPNVSLDVLQKYEISKINTYVYPNSTQMDTSVSLAESTSTKDLPTVCKTTSLSELPRSQALKLVKKFDDTTRLVNDQISSIKIKKIPRSANMDSPVNDEECADRNIEVMPVLAKEPITVDIIQNCDKPDIEIVGEKTIVTKNQQHSKSGSTLTAIDINDDKELPRTQYTVHKGPILDIKVFENSFLAASEDGRIYRYNQASNGILNIYKGHQAAVTCLYVYNTTSTDINKEWMYSGSLDGTLRCYNIMTGVQVRDTADISSPIQCMDEAWGIIFIGTKSGHVSRYHIKSGTIKGNSIQFSDKSVLALKATNEGPRRVLIVASRSQPITIRDAQNGLFLRTICGQKSHTVYSLMRNNHLIYCGTSSTSILVFDFTNGEQTMQYDAGVGIVCMRLYKQLLFAGCYDGNIYVFNTKDHQLVCSIPGPGNMLLSMEVIDNKIIAGSKDKRLQSWQMPRQVRSLL</sequence>
<feature type="compositionally biased region" description="Basic and acidic residues" evidence="2">
    <location>
        <begin position="2958"/>
        <end position="2968"/>
    </location>
</feature>
<feature type="compositionally biased region" description="Polar residues" evidence="2">
    <location>
        <begin position="3015"/>
        <end position="3028"/>
    </location>
</feature>
<dbReference type="InterPro" id="IPR036322">
    <property type="entry name" value="WD40_repeat_dom_sf"/>
</dbReference>
<feature type="compositionally biased region" description="Basic and acidic residues" evidence="2">
    <location>
        <begin position="2042"/>
        <end position="2067"/>
    </location>
</feature>
<dbReference type="Pfam" id="PF00400">
    <property type="entry name" value="WD40"/>
    <property type="match status" value="1"/>
</dbReference>
<dbReference type="InterPro" id="IPR015943">
    <property type="entry name" value="WD40/YVTN_repeat-like_dom_sf"/>
</dbReference>
<dbReference type="SUPFAM" id="SSF50978">
    <property type="entry name" value="WD40 repeat-like"/>
    <property type="match status" value="1"/>
</dbReference>
<feature type="compositionally biased region" description="Basic residues" evidence="2">
    <location>
        <begin position="2026"/>
        <end position="2041"/>
    </location>
</feature>
<feature type="region of interest" description="Disordered" evidence="2">
    <location>
        <begin position="1"/>
        <end position="40"/>
    </location>
</feature>
<dbReference type="KEGG" id="bvk:117232559"/>
<evidence type="ECO:0000256" key="1">
    <source>
        <dbReference type="SAM" id="Coils"/>
    </source>
</evidence>
<feature type="compositionally biased region" description="Basic residues" evidence="2">
    <location>
        <begin position="1547"/>
        <end position="1580"/>
    </location>
</feature>
<name>A0A6J3K5J8_9HYME</name>
<dbReference type="GO" id="GO:0005829">
    <property type="term" value="C:cytosol"/>
    <property type="evidence" value="ECO:0007669"/>
    <property type="project" value="TreeGrafter"/>
</dbReference>
<dbReference type="PANTHER" id="PTHR14435:SF2">
    <property type="entry name" value="ZINC FINGER PROTEIN 106"/>
    <property type="match status" value="1"/>
</dbReference>
<feature type="region of interest" description="Disordered" evidence="2">
    <location>
        <begin position="1545"/>
        <end position="1595"/>
    </location>
</feature>
<feature type="compositionally biased region" description="Polar residues" evidence="2">
    <location>
        <begin position="374"/>
        <end position="384"/>
    </location>
</feature>
<feature type="region of interest" description="Disordered" evidence="2">
    <location>
        <begin position="784"/>
        <end position="804"/>
    </location>
</feature>
<dbReference type="GO" id="GO:0017124">
    <property type="term" value="F:SH3 domain binding"/>
    <property type="evidence" value="ECO:0007669"/>
    <property type="project" value="TreeGrafter"/>
</dbReference>
<feature type="compositionally biased region" description="Basic and acidic residues" evidence="2">
    <location>
        <begin position="2981"/>
        <end position="2990"/>
    </location>
</feature>
<gene>
    <name evidence="4" type="primary">LOC117232559</name>
</gene>
<feature type="region of interest" description="Disordered" evidence="2">
    <location>
        <begin position="1892"/>
        <end position="1928"/>
    </location>
</feature>
<feature type="region of interest" description="Disordered" evidence="2">
    <location>
        <begin position="2934"/>
        <end position="3028"/>
    </location>
</feature>
<evidence type="ECO:0000313" key="4">
    <source>
        <dbReference type="RefSeq" id="XP_033347880.1"/>
    </source>
</evidence>
<dbReference type="PANTHER" id="PTHR14435">
    <property type="entry name" value="ZINC FINGER PROTEIN 106"/>
    <property type="match status" value="1"/>
</dbReference>
<evidence type="ECO:0000256" key="2">
    <source>
        <dbReference type="SAM" id="MobiDB-lite"/>
    </source>
</evidence>
<feature type="region of interest" description="Disordered" evidence="2">
    <location>
        <begin position="1033"/>
        <end position="1056"/>
    </location>
</feature>
<feature type="coiled-coil region" evidence="1">
    <location>
        <begin position="3170"/>
        <end position="3201"/>
    </location>
</feature>
<protein>
    <submittedName>
        <fullName evidence="4">Uncharacterized protein PF11_0213-like isoform X1</fullName>
    </submittedName>
</protein>
<feature type="compositionally biased region" description="Basic and acidic residues" evidence="2">
    <location>
        <begin position="2997"/>
        <end position="3014"/>
    </location>
</feature>
<dbReference type="InterPro" id="IPR042622">
    <property type="entry name" value="Znf106"/>
</dbReference>
<feature type="compositionally biased region" description="Polar residues" evidence="2">
    <location>
        <begin position="599"/>
        <end position="617"/>
    </location>
</feature>
<evidence type="ECO:0000313" key="3">
    <source>
        <dbReference type="Proteomes" id="UP000504631"/>
    </source>
</evidence>
<feature type="compositionally biased region" description="Low complexity" evidence="2">
    <location>
        <begin position="1482"/>
        <end position="1498"/>
    </location>
</feature>
<dbReference type="SMART" id="SM00320">
    <property type="entry name" value="WD40"/>
    <property type="match status" value="5"/>
</dbReference>